<evidence type="ECO:0000256" key="10">
    <source>
        <dbReference type="ARBA" id="ARBA00022691"/>
    </source>
</evidence>
<comment type="caution">
    <text evidence="17">Lacks conserved residue(s) required for the propagation of feature annotation.</text>
</comment>
<keyword evidence="8" id="KW-0846">Cobalamin</keyword>
<evidence type="ECO:0000256" key="12">
    <source>
        <dbReference type="ARBA" id="ARBA00022833"/>
    </source>
</evidence>
<accession>A0A812N7N0</accession>
<feature type="domain" description="Pterin-binding" evidence="20">
    <location>
        <begin position="833"/>
        <end position="1101"/>
    </location>
</feature>
<keyword evidence="11" id="KW-0479">Metal-binding</keyword>
<keyword evidence="10" id="KW-0949">S-adenosyl-L-methionine</keyword>
<dbReference type="PANTHER" id="PTHR45833:SF1">
    <property type="entry name" value="METHIONINE SYNTHASE"/>
    <property type="match status" value="1"/>
</dbReference>
<dbReference type="Pfam" id="PF08659">
    <property type="entry name" value="KR"/>
    <property type="match status" value="1"/>
</dbReference>
<dbReference type="GO" id="GO:0046653">
    <property type="term" value="P:tetrahydrofolate metabolic process"/>
    <property type="evidence" value="ECO:0007669"/>
    <property type="project" value="TreeGrafter"/>
</dbReference>
<dbReference type="GO" id="GO:0032259">
    <property type="term" value="P:methylation"/>
    <property type="evidence" value="ECO:0007669"/>
    <property type="project" value="UniProtKB-KW"/>
</dbReference>
<feature type="region of interest" description="Disordered" evidence="18">
    <location>
        <begin position="87"/>
        <end position="124"/>
    </location>
</feature>
<dbReference type="Gene3D" id="3.20.20.330">
    <property type="entry name" value="Homocysteine-binding-like domain"/>
    <property type="match status" value="2"/>
</dbReference>
<dbReference type="GO" id="GO:0046872">
    <property type="term" value="F:metal ion binding"/>
    <property type="evidence" value="ECO:0007669"/>
    <property type="project" value="UniProtKB-KW"/>
</dbReference>
<dbReference type="UniPathway" id="UPA00051">
    <property type="reaction ID" value="UER00081"/>
</dbReference>
<dbReference type="Gene3D" id="3.20.20.20">
    <property type="entry name" value="Dihydropteroate synthase-like"/>
    <property type="match status" value="2"/>
</dbReference>
<dbReference type="OrthoDB" id="261426at2759"/>
<dbReference type="SUPFAM" id="SSF82282">
    <property type="entry name" value="Homocysteine S-methyltransferase"/>
    <property type="match status" value="2"/>
</dbReference>
<evidence type="ECO:0000256" key="17">
    <source>
        <dbReference type="PROSITE-ProRule" id="PRU00333"/>
    </source>
</evidence>
<evidence type="ECO:0000313" key="22">
    <source>
        <dbReference type="Proteomes" id="UP000649617"/>
    </source>
</evidence>
<proteinExistence type="inferred from homology"/>
<evidence type="ECO:0000256" key="1">
    <source>
        <dbReference type="ARBA" id="ARBA00001947"/>
    </source>
</evidence>
<comment type="caution">
    <text evidence="21">The sequence shown here is derived from an EMBL/GenBank/DDBJ whole genome shotgun (WGS) entry which is preliminary data.</text>
</comment>
<dbReference type="PANTHER" id="PTHR45833">
    <property type="entry name" value="METHIONINE SYNTHASE"/>
    <property type="match status" value="1"/>
</dbReference>
<dbReference type="EMBL" id="CAJNIZ010010302">
    <property type="protein sequence ID" value="CAE7297953.1"/>
    <property type="molecule type" value="Genomic_DNA"/>
</dbReference>
<evidence type="ECO:0000256" key="6">
    <source>
        <dbReference type="ARBA" id="ARBA00022603"/>
    </source>
</evidence>
<comment type="cofactor">
    <cofactor evidence="2">
        <name>methylcob(III)alamin</name>
        <dbReference type="ChEBI" id="CHEBI:28115"/>
    </cofactor>
</comment>
<evidence type="ECO:0000256" key="16">
    <source>
        <dbReference type="ARBA" id="ARBA00031040"/>
    </source>
</evidence>
<comment type="cofactor">
    <cofactor evidence="1">
        <name>Zn(2+)</name>
        <dbReference type="ChEBI" id="CHEBI:29105"/>
    </cofactor>
</comment>
<keyword evidence="9" id="KW-0808">Transferase</keyword>
<dbReference type="SMART" id="SM00822">
    <property type="entry name" value="PKS_KR"/>
    <property type="match status" value="1"/>
</dbReference>
<evidence type="ECO:0000256" key="18">
    <source>
        <dbReference type="SAM" id="MobiDB-lite"/>
    </source>
</evidence>
<comment type="pathway">
    <text evidence="3">Amino-acid biosynthesis; L-methionine biosynthesis via de novo pathway; L-methionine from L-homocysteine (MetH route): step 1/1.</text>
</comment>
<dbReference type="InterPro" id="IPR057326">
    <property type="entry name" value="KR_dom"/>
</dbReference>
<evidence type="ECO:0000313" key="21">
    <source>
        <dbReference type="EMBL" id="CAE7297953.1"/>
    </source>
</evidence>
<gene>
    <name evidence="21" type="primary">metH</name>
    <name evidence="21" type="ORF">SPIL2461_LOCUS6712</name>
</gene>
<keyword evidence="6" id="KW-0489">Methyltransferase</keyword>
<dbReference type="GO" id="GO:0050667">
    <property type="term" value="P:homocysteine metabolic process"/>
    <property type="evidence" value="ECO:0007669"/>
    <property type="project" value="TreeGrafter"/>
</dbReference>
<evidence type="ECO:0000256" key="8">
    <source>
        <dbReference type="ARBA" id="ARBA00022628"/>
    </source>
</evidence>
<reference evidence="21" key="1">
    <citation type="submission" date="2021-02" db="EMBL/GenBank/DDBJ databases">
        <authorList>
            <person name="Dougan E. K."/>
            <person name="Rhodes N."/>
            <person name="Thang M."/>
            <person name="Chan C."/>
        </authorList>
    </citation>
    <scope>NUCLEOTIDE SEQUENCE</scope>
</reference>
<feature type="domain" description="Hcy-binding" evidence="19">
    <location>
        <begin position="489"/>
        <end position="824"/>
    </location>
</feature>
<evidence type="ECO:0000256" key="4">
    <source>
        <dbReference type="ARBA" id="ARBA00010398"/>
    </source>
</evidence>
<comment type="similarity">
    <text evidence="4">Belongs to the vitamin-B12 dependent methionine synthase family.</text>
</comment>
<keyword evidence="7" id="KW-0028">Amino-acid biosynthesis</keyword>
<feature type="domain" description="Pterin-binding" evidence="20">
    <location>
        <begin position="1546"/>
        <end position="1813"/>
    </location>
</feature>
<dbReference type="InterPro" id="IPR013968">
    <property type="entry name" value="PKS_KR"/>
</dbReference>
<evidence type="ECO:0000256" key="9">
    <source>
        <dbReference type="ARBA" id="ARBA00022679"/>
    </source>
</evidence>
<evidence type="ECO:0000256" key="7">
    <source>
        <dbReference type="ARBA" id="ARBA00022605"/>
    </source>
</evidence>
<protein>
    <recommendedName>
        <fullName evidence="5">methionine synthase</fullName>
        <ecNumber evidence="5">2.1.1.13</ecNumber>
    </recommendedName>
    <alternativeName>
        <fullName evidence="16">5-methyltetrahydrofolate--homocysteine methyltransferase</fullName>
    </alternativeName>
    <alternativeName>
        <fullName evidence="15">Vitamin-B12 dependent methionine synthase</fullName>
    </alternativeName>
</protein>
<dbReference type="InterPro" id="IPR011005">
    <property type="entry name" value="Dihydropteroate_synth-like_sf"/>
</dbReference>
<dbReference type="InterPro" id="IPR050554">
    <property type="entry name" value="Met_Synthase/Corrinoid"/>
</dbReference>
<dbReference type="Pfam" id="PF02574">
    <property type="entry name" value="S-methyl_trans"/>
    <property type="match status" value="2"/>
</dbReference>
<evidence type="ECO:0000256" key="2">
    <source>
        <dbReference type="ARBA" id="ARBA00001956"/>
    </source>
</evidence>
<dbReference type="PROSITE" id="PS50970">
    <property type="entry name" value="HCY"/>
    <property type="match status" value="2"/>
</dbReference>
<name>A0A812N7N0_SYMPI</name>
<dbReference type="GO" id="GO:0031419">
    <property type="term" value="F:cobalamin binding"/>
    <property type="evidence" value="ECO:0007669"/>
    <property type="project" value="UniProtKB-KW"/>
</dbReference>
<dbReference type="GO" id="GO:0008705">
    <property type="term" value="F:methionine synthase activity"/>
    <property type="evidence" value="ECO:0007669"/>
    <property type="project" value="UniProtKB-EC"/>
</dbReference>
<evidence type="ECO:0000256" key="13">
    <source>
        <dbReference type="ARBA" id="ARBA00023167"/>
    </source>
</evidence>
<evidence type="ECO:0000256" key="5">
    <source>
        <dbReference type="ARBA" id="ARBA00012032"/>
    </source>
</evidence>
<dbReference type="InterPro" id="IPR003726">
    <property type="entry name" value="HCY_dom"/>
</dbReference>
<dbReference type="Pfam" id="PF00809">
    <property type="entry name" value="Pterin_bind"/>
    <property type="match status" value="2"/>
</dbReference>
<dbReference type="Proteomes" id="UP000649617">
    <property type="component" value="Unassembled WGS sequence"/>
</dbReference>
<dbReference type="InterPro" id="IPR036589">
    <property type="entry name" value="HCY_dom_sf"/>
</dbReference>
<evidence type="ECO:0000256" key="11">
    <source>
        <dbReference type="ARBA" id="ARBA00022723"/>
    </source>
</evidence>
<keyword evidence="12" id="KW-0862">Zinc</keyword>
<evidence type="ECO:0000256" key="3">
    <source>
        <dbReference type="ARBA" id="ARBA00005178"/>
    </source>
</evidence>
<keyword evidence="13" id="KW-0486">Methionine biosynthesis</keyword>
<feature type="domain" description="Hcy-binding" evidence="19">
    <location>
        <begin position="1238"/>
        <end position="1567"/>
    </location>
</feature>
<keyword evidence="22" id="KW-1185">Reference proteome</keyword>
<dbReference type="EC" id="2.1.1.13" evidence="5"/>
<evidence type="ECO:0000259" key="19">
    <source>
        <dbReference type="PROSITE" id="PS50970"/>
    </source>
</evidence>
<evidence type="ECO:0000256" key="15">
    <source>
        <dbReference type="ARBA" id="ARBA00030163"/>
    </source>
</evidence>
<dbReference type="PROSITE" id="PS50972">
    <property type="entry name" value="PTERIN_BINDING"/>
    <property type="match status" value="2"/>
</dbReference>
<keyword evidence="14" id="KW-0170">Cobalt</keyword>
<organism evidence="21 22">
    <name type="scientific">Symbiodinium pilosum</name>
    <name type="common">Dinoflagellate</name>
    <dbReference type="NCBI Taxonomy" id="2952"/>
    <lineage>
        <taxon>Eukaryota</taxon>
        <taxon>Sar</taxon>
        <taxon>Alveolata</taxon>
        <taxon>Dinophyceae</taxon>
        <taxon>Suessiales</taxon>
        <taxon>Symbiodiniaceae</taxon>
        <taxon>Symbiodinium</taxon>
    </lineage>
</organism>
<evidence type="ECO:0000259" key="20">
    <source>
        <dbReference type="PROSITE" id="PS50972"/>
    </source>
</evidence>
<dbReference type="GO" id="GO:0005829">
    <property type="term" value="C:cytosol"/>
    <property type="evidence" value="ECO:0007669"/>
    <property type="project" value="TreeGrafter"/>
</dbReference>
<dbReference type="SUPFAM" id="SSF51717">
    <property type="entry name" value="Dihydropteroate synthetase-like"/>
    <property type="match status" value="2"/>
</dbReference>
<dbReference type="InterPro" id="IPR000489">
    <property type="entry name" value="Pterin-binding_dom"/>
</dbReference>
<sequence length="2052" mass="219977">MVKGQRWKVLERDGVIAREGPEDYCRKLPEVLPAGAVVEEQELKGNRLRFLRLSGRGPYTGWVDVREGNTDLLARVEKRAGAIGASVPVQAEDDLDGTAKRKKGSEKWRPQPQPSIETAAPPNSAFPRPGRFWKVVGAPKNGLTVWQGVSESSPLLPGTLPQGAVVEEVQVVGNRLSFTDFSMRGPPSGWVNIRENGRDMIVVDMEGLSTLNIAEALKESAGLIFPQMPQPVQPVQPVQREREETPLSGWAKLSEMYQKPLEKQRMDLAAAAAETDTAKNRARRRRRQTTVKEIPPLEELAHASEEMLVDMLGFPEEEAKHFAMMNEESKNRVITECRALIDMSPLERQMAFEKLRKAWPRGPFPSFAKPSENLPSTSTNLLPPNTCFPIKRPPKTSSAPSNLVSALDGKPGTFFAAEPEGHQNALEQKRALQGLAQKVAVLPAQEVTADPSIAAERMDFCRLPATKVDTEKLAHNVMAKTKLGAADVALYLAEEMKKRPLLLDAGPAAKLRAAGLSEAEATNKADFRGERAKVLRDSASQLGNVDLLSLSKPNLVLDTHKDYLKAGADICCTNTFNANLLAQRDFKTTKFVTEMNKTAAILAKRAAAEITKQDPRKPRLVAGLIGPNSNLLLGAGRARSVGFDDLVESYTEQIKGLADGGVDLLALEAVSDAVSAKAAIYAAGEVYRQLKQRVPPMLIHAVVDPTTGRTPGGQGLDAFYVSVKHAKPLVVGFSAGSGSEKVLGAYAGLANVSQSFTGIRLGDEGQAPNSLASDAGQALKAAVPNLLGVSSSGLPAHVAALAQLQISGVPRALPEATKAMMLSGHTVHTLTDFSLVGQRGSTRASDGFKALIDEYKAKKDPVCLHKALDVCAQDAEKGADILDICVDGIANDGSNRASKAVFGKFVEMCDADDRVSKAPFMLCSSDWKCLREGLCSVQGRSVVNAICLMVGEEEFLRIAKECLKHGAAVVIMAISEEGRCVTSKDKAAVLQRSYRLLRQKLDFPPEDMILDCHLQSLRPDEHPADVIAAIAEVRRTCPYASVAAGVSNLSAAFGKLSKLREALHSVFLQHAVPKGLNVAMAEAGHLPLYSDLDKETRQRCEDVILNSGKDEAVLKSFMGFISFRSGATVCLPLQATIPKDESGQEAWWDLPECKAAAKEAQREYLEKRGPLATPALQKAFFQTLKPAHVASSGKISPDAGCSRADPCRVTSTGGSGALQQQVQTALAAGTAVGASNLLAQLNVSLGQKVLLLDGPLGPGEQLSEIKDEASFRGSRFPASAKGNLNLLSITKPDAVMNAHRALLKAGADIIRTNTLYGDALCQKYYGTEAVSYELNRAAAGLAKQAVAEAVSQNQLKYVAGVLGPSVGGISGIRPAATWDQLVQSYRPQVQGLVDGGVHLLMLDMVSDTLNAKAAIYAIEEHFSMNPKDRLPVIINVVMKDGRTASGQTLSACLASLAHAQPFAFGVGGEQVAEAARECSCWVHLAGGDPSSSVNLASPSGSKPQDVQALAAKLGQVAPRKLPASNAANALQLSSSEAMTARPEDGLKLAGQRCHVQGSHRFKGLMQAYKYSKEDDVWEAAVDVAAQQVQDEADLLDVNLDLPDFDSKLAMGKFVRRCAVHPQVSKLPLIISSVSWDVIAEGLKSTQGKCIVNGISMASSEEEFVRVAAECRRFGAAIVVLAMSRADGEFPNYQEKVTSCQRAYQLLRSKLDFPAEDIIFDCLVTPLGSHGIRASPKDFIDAVAEVKRTCPGVSFIAGVSNLGVACRSAAMLREAVASTFLQQAVPKGLNLALVELGRLPRVDSLEEPTRSMCLDVITNHAVDGQHISRFLNYGAFLSGSSAAEEAQKAKAKIANTLQPKDKSALVAVKQRAPEPLRPSPQFTHPVEILVQATGTVSNSIFQTFGSKAHAAANYHRLSSASTFNKTVHFSSISVYMGQGGSGPVTGASSLMDGLSLWERHQGINHYSTTVLWGAIGEIGLRKAIYGSRDVFAQFDLGQKLIGPADTAFLQKQVCCNPQTWDFVGLAYLDNTWQDSLGGRGGGGLSSRKTFLDN</sequence>
<evidence type="ECO:0000256" key="14">
    <source>
        <dbReference type="ARBA" id="ARBA00023285"/>
    </source>
</evidence>